<feature type="compositionally biased region" description="Polar residues" evidence="3">
    <location>
        <begin position="643"/>
        <end position="657"/>
    </location>
</feature>
<keyword evidence="2" id="KW-0539">Nucleus</keyword>
<feature type="compositionally biased region" description="Low complexity" evidence="3">
    <location>
        <begin position="250"/>
        <end position="263"/>
    </location>
</feature>
<dbReference type="AlphaFoldDB" id="A0A5J4VY61"/>
<name>A0A5J4VY61_9EUKA</name>
<feature type="compositionally biased region" description="Acidic residues" evidence="3">
    <location>
        <begin position="498"/>
        <end position="515"/>
    </location>
</feature>
<feature type="compositionally biased region" description="Polar residues" evidence="3">
    <location>
        <begin position="708"/>
        <end position="719"/>
    </location>
</feature>
<evidence type="ECO:0000256" key="3">
    <source>
        <dbReference type="SAM" id="MobiDB-lite"/>
    </source>
</evidence>
<organism evidence="5 6">
    <name type="scientific">Streblomastix strix</name>
    <dbReference type="NCBI Taxonomy" id="222440"/>
    <lineage>
        <taxon>Eukaryota</taxon>
        <taxon>Metamonada</taxon>
        <taxon>Preaxostyla</taxon>
        <taxon>Oxymonadida</taxon>
        <taxon>Streblomastigidae</taxon>
        <taxon>Streblomastix</taxon>
    </lineage>
</organism>
<feature type="compositionally biased region" description="Basic and acidic residues" evidence="3">
    <location>
        <begin position="426"/>
        <end position="442"/>
    </location>
</feature>
<feature type="compositionally biased region" description="Basic and acidic residues" evidence="3">
    <location>
        <begin position="548"/>
        <end position="567"/>
    </location>
</feature>
<reference evidence="5 6" key="1">
    <citation type="submission" date="2019-03" db="EMBL/GenBank/DDBJ databases">
        <title>Single cell metagenomics reveals metabolic interactions within the superorganism composed of flagellate Streblomastix strix and complex community of Bacteroidetes bacteria on its surface.</title>
        <authorList>
            <person name="Treitli S.C."/>
            <person name="Kolisko M."/>
            <person name="Husnik F."/>
            <person name="Keeling P."/>
            <person name="Hampl V."/>
        </authorList>
    </citation>
    <scope>NUCLEOTIDE SEQUENCE [LARGE SCALE GENOMIC DNA]</scope>
    <source>
        <strain evidence="5">ST1C</strain>
    </source>
</reference>
<dbReference type="InterPro" id="IPR036142">
    <property type="entry name" value="ENT_dom-like_sf"/>
</dbReference>
<feature type="compositionally biased region" description="Basic and acidic residues" evidence="3">
    <location>
        <begin position="582"/>
        <end position="596"/>
    </location>
</feature>
<dbReference type="Gene3D" id="1.10.1240.40">
    <property type="entry name" value="ENT domain"/>
    <property type="match status" value="1"/>
</dbReference>
<feature type="compositionally biased region" description="Basic and acidic residues" evidence="3">
    <location>
        <begin position="383"/>
        <end position="416"/>
    </location>
</feature>
<feature type="region of interest" description="Disordered" evidence="3">
    <location>
        <begin position="679"/>
        <end position="742"/>
    </location>
</feature>
<evidence type="ECO:0000256" key="1">
    <source>
        <dbReference type="ARBA" id="ARBA00004123"/>
    </source>
</evidence>
<dbReference type="EMBL" id="SNRW01004322">
    <property type="protein sequence ID" value="KAA6387567.1"/>
    <property type="molecule type" value="Genomic_DNA"/>
</dbReference>
<comment type="caution">
    <text evidence="5">The sequence shown here is derived from an EMBL/GenBank/DDBJ whole genome shotgun (WGS) entry which is preliminary data.</text>
</comment>
<feature type="compositionally biased region" description="Basic residues" evidence="3">
    <location>
        <begin position="341"/>
        <end position="357"/>
    </location>
</feature>
<feature type="compositionally biased region" description="Basic and acidic residues" evidence="3">
    <location>
        <begin position="679"/>
        <end position="692"/>
    </location>
</feature>
<dbReference type="GO" id="GO:0005634">
    <property type="term" value="C:nucleus"/>
    <property type="evidence" value="ECO:0007669"/>
    <property type="project" value="UniProtKB-SubCell"/>
</dbReference>
<dbReference type="Proteomes" id="UP000324800">
    <property type="component" value="Unassembled WGS sequence"/>
</dbReference>
<feature type="compositionally biased region" description="Basic residues" evidence="3">
    <location>
        <begin position="443"/>
        <end position="455"/>
    </location>
</feature>
<sequence length="742" mass="86053">MQLQPVKLPLTYEKAESELRHLENMAFSRFLEALAAQGLDVDFNKQSLVAAVKGMLDIPDDQAVMLFQKVAKNKRLEKIGIVNKQANAVEPFDLPNIPIFEVMNPKKLAQSEPPKKQGKLHPIVRKSLFLQPLTPQPVADTSQMILIDFNRKRADEIRQMNLKPISEYKLPPLETVQKIPQSQLENLRVICLSHITEMQKHFNEIGQEIDKDDIDRLRRVFAKENRWLTAQDELRIELEEENRIRRGVDQDSVSVDGSVTGSRNVQGRGLRKKPTRKNMNSEYQETDSNRRRSVKDRSYSSSHHGQKHSSSNNNNRNNNRNGFSSDRNHNSKGRNNSIQRSHSKKPLLTHSNTHSHSHSNQYGQFRSKSADSKNKGKLIGKKNNNDFDSKKNKTRSDSKKRTQNENRSRSTKKQIDQDSETQTQSDEQKNDSETEDLGESKSKNLKKRRKKRKSIFTKVTSELESSVESDESNSDDDNYQSNRRTNMSKKKRKRNENEQQDQQEEEQINSDEDAVNQEQIDLEEKRRKRRLRQRKYREKKAQQQALENEEKNKKNEKSQKKMEKDINVNENTNTNIKKVKGKYQEKEQGKDSEPKIGSKNRRKDKKEPEDAKLKKKDSSLMQKDFDIDKTETKIPEIKKKENPVQNLPVSKSTRTTRQSAAIAKLQEELKIAEQVKVENEKNQEELEQKAIEQEQQQQAEEQTIANESGQAENAPATISKSHKKKIIPGVETVSSRRTRRQS</sequence>
<evidence type="ECO:0000259" key="4">
    <source>
        <dbReference type="PROSITE" id="PS51138"/>
    </source>
</evidence>
<gene>
    <name evidence="5" type="ORF">EZS28_016906</name>
</gene>
<feature type="compositionally biased region" description="Low complexity" evidence="3">
    <location>
        <begin position="299"/>
        <end position="325"/>
    </location>
</feature>
<feature type="compositionally biased region" description="Basic and acidic residues" evidence="3">
    <location>
        <begin position="287"/>
        <end position="298"/>
    </location>
</feature>
<dbReference type="InterPro" id="IPR005491">
    <property type="entry name" value="ENT_dom"/>
</dbReference>
<feature type="compositionally biased region" description="Low complexity" evidence="3">
    <location>
        <begin position="693"/>
        <end position="707"/>
    </location>
</feature>
<proteinExistence type="predicted"/>
<feature type="region of interest" description="Disordered" evidence="3">
    <location>
        <begin position="249"/>
        <end position="657"/>
    </location>
</feature>
<accession>A0A5J4VY61</accession>
<evidence type="ECO:0000256" key="2">
    <source>
        <dbReference type="ARBA" id="ARBA00023242"/>
    </source>
</evidence>
<evidence type="ECO:0000313" key="6">
    <source>
        <dbReference type="Proteomes" id="UP000324800"/>
    </source>
</evidence>
<protein>
    <recommendedName>
        <fullName evidence="4">ENT domain-containing protein</fullName>
    </recommendedName>
</protein>
<feature type="domain" description="ENT" evidence="4">
    <location>
        <begin position="15"/>
        <end position="106"/>
    </location>
</feature>
<dbReference type="PROSITE" id="PS51138">
    <property type="entry name" value="ENT"/>
    <property type="match status" value="1"/>
</dbReference>
<feature type="compositionally biased region" description="Acidic residues" evidence="3">
    <location>
        <begin position="465"/>
        <end position="478"/>
    </location>
</feature>
<feature type="compositionally biased region" description="Basic residues" evidence="3">
    <location>
        <begin position="526"/>
        <end position="538"/>
    </location>
</feature>
<feature type="compositionally biased region" description="Basic and acidic residues" evidence="3">
    <location>
        <begin position="605"/>
        <end position="642"/>
    </location>
</feature>
<evidence type="ECO:0000313" key="5">
    <source>
        <dbReference type="EMBL" id="KAA6387567.1"/>
    </source>
</evidence>
<comment type="subcellular location">
    <subcellularLocation>
        <location evidence="1">Nucleus</location>
    </subcellularLocation>
</comment>
<dbReference type="SUPFAM" id="SSF158639">
    <property type="entry name" value="ENT-like"/>
    <property type="match status" value="1"/>
</dbReference>